<evidence type="ECO:0000256" key="3">
    <source>
        <dbReference type="SAM" id="SignalP"/>
    </source>
</evidence>
<sequence>MKKIISSLLLLFTCFNLHAQETTHLLELGRGIVVHVVNGEAVENGFFNDNNQLILNQAENQLLLTLEQPIPYNTMKEKYRSNLIVLTFELTSSNATLSYPLFRDKADARAFEQELNFEFIDTENSSIRFVADTIATTGFVGFEDFVGILKEYNRKQQEQ</sequence>
<organism evidence="4 5">
    <name type="scientific">Vibrio qingdaonensis</name>
    <dbReference type="NCBI Taxonomy" id="2829491"/>
    <lineage>
        <taxon>Bacteria</taxon>
        <taxon>Pseudomonadati</taxon>
        <taxon>Pseudomonadota</taxon>
        <taxon>Gammaproteobacteria</taxon>
        <taxon>Vibrionales</taxon>
        <taxon>Vibrionaceae</taxon>
        <taxon>Vibrio</taxon>
    </lineage>
</organism>
<gene>
    <name evidence="4" type="ORF">MD535_12125</name>
</gene>
<dbReference type="EMBL" id="JAKRRY010000014">
    <property type="protein sequence ID" value="MCW8346742.1"/>
    <property type="molecule type" value="Genomic_DNA"/>
</dbReference>
<accession>A0A9X3CNK0</accession>
<evidence type="ECO:0000313" key="5">
    <source>
        <dbReference type="Proteomes" id="UP001155587"/>
    </source>
</evidence>
<dbReference type="AlphaFoldDB" id="A0A9X3CNK0"/>
<dbReference type="InterPro" id="IPR018635">
    <property type="entry name" value="UPF0319"/>
</dbReference>
<keyword evidence="2 3" id="KW-0732">Signal</keyword>
<evidence type="ECO:0000256" key="1">
    <source>
        <dbReference type="ARBA" id="ARBA00008490"/>
    </source>
</evidence>
<comment type="caution">
    <text evidence="4">The sequence shown here is derived from an EMBL/GenBank/DDBJ whole genome shotgun (WGS) entry which is preliminary data.</text>
</comment>
<dbReference type="PANTHER" id="PTHR38108:SF1">
    <property type="entry name" value="UPF0319 PROTEIN YCCT"/>
    <property type="match status" value="1"/>
</dbReference>
<dbReference type="PANTHER" id="PTHR38108">
    <property type="entry name" value="UPF0319 PROTEIN YCCT"/>
    <property type="match status" value="1"/>
</dbReference>
<dbReference type="Pfam" id="PF09829">
    <property type="entry name" value="DUF2057"/>
    <property type="match status" value="1"/>
</dbReference>
<keyword evidence="5" id="KW-1185">Reference proteome</keyword>
<dbReference type="RefSeq" id="WP_265675280.1">
    <property type="nucleotide sequence ID" value="NZ_JAKRRY010000014.1"/>
</dbReference>
<feature type="signal peptide" evidence="3">
    <location>
        <begin position="1"/>
        <end position="19"/>
    </location>
</feature>
<evidence type="ECO:0000313" key="4">
    <source>
        <dbReference type="EMBL" id="MCW8346742.1"/>
    </source>
</evidence>
<feature type="chain" id="PRO_5040893950" evidence="3">
    <location>
        <begin position="20"/>
        <end position="159"/>
    </location>
</feature>
<evidence type="ECO:0000256" key="2">
    <source>
        <dbReference type="ARBA" id="ARBA00022729"/>
    </source>
</evidence>
<comment type="similarity">
    <text evidence="1">Belongs to the UPF0319 family.</text>
</comment>
<proteinExistence type="inferred from homology"/>
<dbReference type="Proteomes" id="UP001155587">
    <property type="component" value="Unassembled WGS sequence"/>
</dbReference>
<reference evidence="4" key="1">
    <citation type="submission" date="2022-02" db="EMBL/GenBank/DDBJ databases">
        <title>Vibrio sp. nov, a new bacterium isolated from seawater.</title>
        <authorList>
            <person name="Yuan Y."/>
        </authorList>
    </citation>
    <scope>NUCLEOTIDE SEQUENCE</scope>
    <source>
        <strain evidence="4">ZSDZ65</strain>
    </source>
</reference>
<name>A0A9X3CNK0_9VIBR</name>
<protein>
    <submittedName>
        <fullName evidence="4">DUF2057 domain-containing protein</fullName>
    </submittedName>
</protein>